<accession>A0AAV9JQM7</accession>
<name>A0AAV9JQM7_9PEZI</name>
<protein>
    <submittedName>
        <fullName evidence="1">Uncharacterized protein</fullName>
    </submittedName>
</protein>
<dbReference type="Proteomes" id="UP001324427">
    <property type="component" value="Unassembled WGS sequence"/>
</dbReference>
<sequence>MAYWPPLAPVGENFQDNFHNGYDWVDPSRSVRDWERNWPDNGYARSAPAEPPFVEYDYNSRGWYQGHNEMPRDFKSKKYWARPVDGKRKGAMGRLMDGLTGEGPDVFVVMNGDRRTLMRDMPHKPQWSRWKGFKWDPNYNQWRWDKDITHGETVHMKMPWTGARRGEKYNFYTREYEGNRERQKNHMQGRIWTDAHWDDDARRNDMNPLSFRTSPETYSTRVSPWAGLWAGGRPQRRF</sequence>
<evidence type="ECO:0000313" key="1">
    <source>
        <dbReference type="EMBL" id="KAK4547795.1"/>
    </source>
</evidence>
<organism evidence="1 2">
    <name type="scientific">Oleoguttula mirabilis</name>
    <dbReference type="NCBI Taxonomy" id="1507867"/>
    <lineage>
        <taxon>Eukaryota</taxon>
        <taxon>Fungi</taxon>
        <taxon>Dikarya</taxon>
        <taxon>Ascomycota</taxon>
        <taxon>Pezizomycotina</taxon>
        <taxon>Dothideomycetes</taxon>
        <taxon>Dothideomycetidae</taxon>
        <taxon>Mycosphaerellales</taxon>
        <taxon>Teratosphaeriaceae</taxon>
        <taxon>Oleoguttula</taxon>
    </lineage>
</organism>
<dbReference type="AlphaFoldDB" id="A0AAV9JQM7"/>
<reference evidence="1 2" key="1">
    <citation type="submission" date="2021-11" db="EMBL/GenBank/DDBJ databases">
        <title>Black yeast isolated from Biological Soil Crust.</title>
        <authorList>
            <person name="Kurbessoian T."/>
        </authorList>
    </citation>
    <scope>NUCLEOTIDE SEQUENCE [LARGE SCALE GENOMIC DNA]</scope>
    <source>
        <strain evidence="1 2">CCFEE 5522</strain>
    </source>
</reference>
<gene>
    <name evidence="1" type="ORF">LTR36_000753</name>
</gene>
<proteinExistence type="predicted"/>
<keyword evidence="2" id="KW-1185">Reference proteome</keyword>
<dbReference type="EMBL" id="JAVFHQ010000010">
    <property type="protein sequence ID" value="KAK4547795.1"/>
    <property type="molecule type" value="Genomic_DNA"/>
</dbReference>
<comment type="caution">
    <text evidence="1">The sequence shown here is derived from an EMBL/GenBank/DDBJ whole genome shotgun (WGS) entry which is preliminary data.</text>
</comment>
<evidence type="ECO:0000313" key="2">
    <source>
        <dbReference type="Proteomes" id="UP001324427"/>
    </source>
</evidence>